<keyword evidence="5" id="KW-1133">Transmembrane helix</keyword>
<proteinExistence type="inferred from homology"/>
<evidence type="ECO:0000256" key="5">
    <source>
        <dbReference type="ARBA" id="ARBA00022989"/>
    </source>
</evidence>
<dbReference type="Pfam" id="PF08137">
    <property type="entry name" value="DVL"/>
    <property type="match status" value="1"/>
</dbReference>
<reference evidence="8 9" key="1">
    <citation type="journal article" date="2023" name="Hortic Res">
        <title>Pangenome of water caltrop reveals structural variations and asymmetric subgenome divergence after allopolyploidization.</title>
        <authorList>
            <person name="Zhang X."/>
            <person name="Chen Y."/>
            <person name="Wang L."/>
            <person name="Yuan Y."/>
            <person name="Fang M."/>
            <person name="Shi L."/>
            <person name="Lu R."/>
            <person name="Comes H.P."/>
            <person name="Ma Y."/>
            <person name="Chen Y."/>
            <person name="Huang G."/>
            <person name="Zhou Y."/>
            <person name="Zheng Z."/>
            <person name="Qiu Y."/>
        </authorList>
    </citation>
    <scope>NUCLEOTIDE SEQUENCE [LARGE SCALE GENOMIC DNA]</scope>
    <source>
        <tissue evidence="8">Roots</tissue>
    </source>
</reference>
<keyword evidence="9" id="KW-1185">Reference proteome</keyword>
<sequence length="115" mass="13453">MGSRKIKDDARKKMGSRSWTMHQCLDEGENLRKEKYSHIYSQYQRSREERSRYEIAIGKMKIAVAVAIMKNSTMEGERCEKKLPCKASLGGFLKGQEGKLYIIRRCILMLLCWQD</sequence>
<comment type="subcellular location">
    <subcellularLocation>
        <location evidence="1">Cell membrane</location>
        <topology evidence="1">Single-pass membrane protein</topology>
    </subcellularLocation>
</comment>
<accession>A0AAN7KVL4</accession>
<evidence type="ECO:0000313" key="9">
    <source>
        <dbReference type="Proteomes" id="UP001345219"/>
    </source>
</evidence>
<comment type="caution">
    <text evidence="8">The sequence shown here is derived from an EMBL/GenBank/DDBJ whole genome shotgun (WGS) entry which is preliminary data.</text>
</comment>
<evidence type="ECO:0000256" key="1">
    <source>
        <dbReference type="ARBA" id="ARBA00004162"/>
    </source>
</evidence>
<evidence type="ECO:0000256" key="7">
    <source>
        <dbReference type="ARBA" id="ARBA00024340"/>
    </source>
</evidence>
<evidence type="ECO:0000256" key="3">
    <source>
        <dbReference type="ARBA" id="ARBA00022475"/>
    </source>
</evidence>
<dbReference type="PANTHER" id="PTHR47855:SF3">
    <property type="entry name" value="SMALL POLYPEPTIDE DEVIL 1-RELATED"/>
    <property type="match status" value="1"/>
</dbReference>
<keyword evidence="6" id="KW-0472">Membrane</keyword>
<evidence type="ECO:0000313" key="8">
    <source>
        <dbReference type="EMBL" id="KAK4773379.1"/>
    </source>
</evidence>
<keyword evidence="2" id="KW-0217">Developmental protein</keyword>
<dbReference type="InterPro" id="IPR012552">
    <property type="entry name" value="DVL"/>
</dbReference>
<comment type="similarity">
    <text evidence="7">Belongs to the DVL/RTFL small polypeptides family.</text>
</comment>
<dbReference type="GO" id="GO:0048367">
    <property type="term" value="P:shoot system development"/>
    <property type="evidence" value="ECO:0007669"/>
    <property type="project" value="UniProtKB-ARBA"/>
</dbReference>
<dbReference type="GO" id="GO:0008285">
    <property type="term" value="P:negative regulation of cell population proliferation"/>
    <property type="evidence" value="ECO:0007669"/>
    <property type="project" value="InterPro"/>
</dbReference>
<dbReference type="GO" id="GO:0005886">
    <property type="term" value="C:plasma membrane"/>
    <property type="evidence" value="ECO:0007669"/>
    <property type="project" value="UniProtKB-SubCell"/>
</dbReference>
<dbReference type="InterPro" id="IPR052153">
    <property type="entry name" value="DVL/RTFL_small_peptides"/>
</dbReference>
<keyword evidence="3" id="KW-1003">Cell membrane</keyword>
<dbReference type="AlphaFoldDB" id="A0AAN7KVL4"/>
<name>A0AAN7KVL4_9MYRT</name>
<dbReference type="Proteomes" id="UP001345219">
    <property type="component" value="Chromosome 22"/>
</dbReference>
<dbReference type="EMBL" id="JAXIOK010000004">
    <property type="protein sequence ID" value="KAK4773379.1"/>
    <property type="molecule type" value="Genomic_DNA"/>
</dbReference>
<keyword evidence="4" id="KW-0812">Transmembrane</keyword>
<evidence type="ECO:0000256" key="2">
    <source>
        <dbReference type="ARBA" id="ARBA00022473"/>
    </source>
</evidence>
<gene>
    <name evidence="8" type="ORF">SAY87_028398</name>
</gene>
<evidence type="ECO:0000256" key="6">
    <source>
        <dbReference type="ARBA" id="ARBA00023136"/>
    </source>
</evidence>
<evidence type="ECO:0000256" key="4">
    <source>
        <dbReference type="ARBA" id="ARBA00022692"/>
    </source>
</evidence>
<organism evidence="8 9">
    <name type="scientific">Trapa incisa</name>
    <dbReference type="NCBI Taxonomy" id="236973"/>
    <lineage>
        <taxon>Eukaryota</taxon>
        <taxon>Viridiplantae</taxon>
        <taxon>Streptophyta</taxon>
        <taxon>Embryophyta</taxon>
        <taxon>Tracheophyta</taxon>
        <taxon>Spermatophyta</taxon>
        <taxon>Magnoliopsida</taxon>
        <taxon>eudicotyledons</taxon>
        <taxon>Gunneridae</taxon>
        <taxon>Pentapetalae</taxon>
        <taxon>rosids</taxon>
        <taxon>malvids</taxon>
        <taxon>Myrtales</taxon>
        <taxon>Lythraceae</taxon>
        <taxon>Trapa</taxon>
    </lineage>
</organism>
<protein>
    <submittedName>
        <fullName evidence="8">Uncharacterized protein</fullName>
    </submittedName>
</protein>
<dbReference type="PANTHER" id="PTHR47855">
    <property type="entry name" value="OS01G0525701 PROTEIN"/>
    <property type="match status" value="1"/>
</dbReference>